<keyword evidence="2" id="KW-0472">Membrane</keyword>
<evidence type="ECO:0000313" key="3">
    <source>
        <dbReference type="EMBL" id="KNC53670.1"/>
    </source>
</evidence>
<feature type="compositionally biased region" description="Basic residues" evidence="1">
    <location>
        <begin position="52"/>
        <end position="62"/>
    </location>
</feature>
<protein>
    <submittedName>
        <fullName evidence="3">Uncharacterized protein</fullName>
    </submittedName>
</protein>
<reference evidence="3 4" key="1">
    <citation type="submission" date="2010-05" db="EMBL/GenBank/DDBJ databases">
        <title>The Genome Sequence of Thecamonas trahens ATCC 50062.</title>
        <authorList>
            <consortium name="The Broad Institute Genome Sequencing Platform"/>
            <person name="Russ C."/>
            <person name="Cuomo C."/>
            <person name="Shea T."/>
            <person name="Young S.K."/>
            <person name="Zeng Q."/>
            <person name="Koehrsen M."/>
            <person name="Haas B."/>
            <person name="Borodovsky M."/>
            <person name="Guigo R."/>
            <person name="Alvarado L."/>
            <person name="Berlin A."/>
            <person name="Bochicchio J."/>
            <person name="Borenstein D."/>
            <person name="Chapman S."/>
            <person name="Chen Z."/>
            <person name="Freedman E."/>
            <person name="Gellesch M."/>
            <person name="Goldberg J."/>
            <person name="Griggs A."/>
            <person name="Gujja S."/>
            <person name="Heilman E."/>
            <person name="Heiman D."/>
            <person name="Hepburn T."/>
            <person name="Howarth C."/>
            <person name="Jen D."/>
            <person name="Larson L."/>
            <person name="Mehta T."/>
            <person name="Park D."/>
            <person name="Pearson M."/>
            <person name="Roberts A."/>
            <person name="Saif S."/>
            <person name="Shenoy N."/>
            <person name="Sisk P."/>
            <person name="Stolte C."/>
            <person name="Sykes S."/>
            <person name="Thomson T."/>
            <person name="Walk T."/>
            <person name="White J."/>
            <person name="Yandava C."/>
            <person name="Burger G."/>
            <person name="Gray M.W."/>
            <person name="Holland P.W.H."/>
            <person name="King N."/>
            <person name="Lang F.B.F."/>
            <person name="Roger A.J."/>
            <person name="Ruiz-Trillo I."/>
            <person name="Lander E."/>
            <person name="Nusbaum C."/>
        </authorList>
    </citation>
    <scope>NUCLEOTIDE SEQUENCE [LARGE SCALE GENOMIC DNA]</scope>
    <source>
        <strain evidence="3 4">ATCC 50062</strain>
    </source>
</reference>
<evidence type="ECO:0000313" key="4">
    <source>
        <dbReference type="Proteomes" id="UP000054408"/>
    </source>
</evidence>
<sequence length="69" mass="7484">MDQFTLIAIIFAVFVVVGSFFNVFIFNKPTPQKKAPAPAGDAATSSATSVRRSPRKRNKSPKARAMEGL</sequence>
<keyword evidence="2" id="KW-0812">Transmembrane</keyword>
<evidence type="ECO:0000256" key="1">
    <source>
        <dbReference type="SAM" id="MobiDB-lite"/>
    </source>
</evidence>
<keyword evidence="4" id="KW-1185">Reference proteome</keyword>
<feature type="transmembrane region" description="Helical" evidence="2">
    <location>
        <begin position="6"/>
        <end position="26"/>
    </location>
</feature>
<organism evidence="3 4">
    <name type="scientific">Thecamonas trahens ATCC 50062</name>
    <dbReference type="NCBI Taxonomy" id="461836"/>
    <lineage>
        <taxon>Eukaryota</taxon>
        <taxon>Apusozoa</taxon>
        <taxon>Apusomonadida</taxon>
        <taxon>Apusomonadidae</taxon>
        <taxon>Thecamonas</taxon>
    </lineage>
</organism>
<dbReference type="EMBL" id="GL349437">
    <property type="protein sequence ID" value="KNC53670.1"/>
    <property type="molecule type" value="Genomic_DNA"/>
</dbReference>
<dbReference type="GeneID" id="25561131"/>
<dbReference type="AlphaFoldDB" id="A0A0L0DN37"/>
<feature type="region of interest" description="Disordered" evidence="1">
    <location>
        <begin position="30"/>
        <end position="69"/>
    </location>
</feature>
<keyword evidence="2" id="KW-1133">Transmembrane helix</keyword>
<dbReference type="RefSeq" id="XP_013761984.1">
    <property type="nucleotide sequence ID" value="XM_013906530.1"/>
</dbReference>
<name>A0A0L0DN37_THETB</name>
<dbReference type="Proteomes" id="UP000054408">
    <property type="component" value="Unassembled WGS sequence"/>
</dbReference>
<gene>
    <name evidence="3" type="ORF">AMSG_01380</name>
</gene>
<feature type="compositionally biased region" description="Low complexity" evidence="1">
    <location>
        <begin position="30"/>
        <end position="51"/>
    </location>
</feature>
<proteinExistence type="predicted"/>
<accession>A0A0L0DN37</accession>
<evidence type="ECO:0000256" key="2">
    <source>
        <dbReference type="SAM" id="Phobius"/>
    </source>
</evidence>